<dbReference type="PANTHER" id="PTHR43832:SF1">
    <property type="entry name" value="S-ADENOSYL-L-METHIONINE-DEPENDENT METHYLTRANSFERASES SUPERFAMILY PROTEIN"/>
    <property type="match status" value="1"/>
</dbReference>
<dbReference type="GO" id="GO:0005634">
    <property type="term" value="C:nucleus"/>
    <property type="evidence" value="ECO:0007669"/>
    <property type="project" value="UniProtKB-SubCell"/>
</dbReference>
<dbReference type="SUPFAM" id="SSF118290">
    <property type="entry name" value="WRKY DNA-binding domain"/>
    <property type="match status" value="1"/>
</dbReference>
<sequence>MAESYPNTNMPGSTMDRYNYSANLEFSDFFDFTDWTKGDLALIVSGYPESQNYAANDVVNSGGSSSYHEDPNNIAASGDSRSVMGEKQITEKVAFKTKSEIEILDDGFKWRKYGKKMVKNSPNPRNYYKCSIEGCPVKKRIERDKEDPRIQIDKIESSSSRKRNRVPAIIVMESIVQMPYDATVRLMLASLERNLLPDAVIRRLTRLLLASRLRSGYKPSAEFQLSDLVHFAHSLREMPIAIKTERPKSQHYEVPTSFFKLVLGKHLKYSCCFFPDKSSTLEDAEKAMLELYCERSQIKDGHTVLDVGCGWGSLALYIAQKYRNCQITGICNSVTQKAYIEEQCRDLQVQNVDIIVADISAFDMEASYDRIFSIEMFEHMKNYRDLLKKISRWMKPDGLLFVHYFCHKTFAYHFEDVNEDDWITRYFFDGGTMPSANLLLYFQDDVSIADHWLINGKHYAQTSEEWLKRMDQNSNSVKPIMESTYGKDSSLKWTVYWRTFFIAVAELFGYNNGEEWMVSHFLFRKK</sequence>
<gene>
    <name evidence="11" type="ORF">Fot_10153</name>
</gene>
<keyword evidence="7" id="KW-0804">Transcription</keyword>
<dbReference type="InterPro" id="IPR029063">
    <property type="entry name" value="SAM-dependent_MTases_sf"/>
</dbReference>
<keyword evidence="12" id="KW-1185">Reference proteome</keyword>
<dbReference type="Pfam" id="PF02353">
    <property type="entry name" value="CMAS"/>
    <property type="match status" value="1"/>
</dbReference>
<evidence type="ECO:0000256" key="7">
    <source>
        <dbReference type="ARBA" id="ARBA00023163"/>
    </source>
</evidence>
<evidence type="ECO:0000256" key="1">
    <source>
        <dbReference type="ARBA" id="ARBA00004123"/>
    </source>
</evidence>
<dbReference type="Gene3D" id="2.20.25.80">
    <property type="entry name" value="WRKY domain"/>
    <property type="match status" value="1"/>
</dbReference>
<evidence type="ECO:0000256" key="6">
    <source>
        <dbReference type="ARBA" id="ARBA00023125"/>
    </source>
</evidence>
<dbReference type="PANTHER" id="PTHR43832">
    <property type="match status" value="1"/>
</dbReference>
<evidence type="ECO:0000313" key="12">
    <source>
        <dbReference type="Proteomes" id="UP001604277"/>
    </source>
</evidence>
<dbReference type="SMART" id="SM00774">
    <property type="entry name" value="WRKY"/>
    <property type="match status" value="1"/>
</dbReference>
<reference evidence="12" key="1">
    <citation type="submission" date="2024-07" db="EMBL/GenBank/DDBJ databases">
        <title>Two chromosome-level genome assemblies of Korean endemic species Abeliophyllum distichum and Forsythia ovata (Oleaceae).</title>
        <authorList>
            <person name="Jang H."/>
        </authorList>
    </citation>
    <scope>NUCLEOTIDE SEQUENCE [LARGE SCALE GENOMIC DNA]</scope>
</reference>
<comment type="similarity">
    <text evidence="2">Belongs to the CFA/CMAS family.</text>
</comment>
<comment type="caution">
    <text evidence="11">The sequence shown here is derived from an EMBL/GenBank/DDBJ whole genome shotgun (WGS) entry which is preliminary data.</text>
</comment>
<keyword evidence="3" id="KW-0808">Transferase</keyword>
<dbReference type="Gene3D" id="3.40.50.150">
    <property type="entry name" value="Vaccinia Virus protein VP39"/>
    <property type="match status" value="1"/>
</dbReference>
<dbReference type="SUPFAM" id="SSF53335">
    <property type="entry name" value="S-adenosyl-L-methionine-dependent methyltransferases"/>
    <property type="match status" value="1"/>
</dbReference>
<keyword evidence="3" id="KW-0489">Methyltransferase</keyword>
<comment type="subcellular location">
    <subcellularLocation>
        <location evidence="1">Nucleus</location>
    </subcellularLocation>
</comment>
<evidence type="ECO:0000256" key="3">
    <source>
        <dbReference type="ARBA" id="ARBA00022603"/>
    </source>
</evidence>
<dbReference type="AlphaFoldDB" id="A0ABD1WG05"/>
<evidence type="ECO:0000313" key="11">
    <source>
        <dbReference type="EMBL" id="KAL2548623.1"/>
    </source>
</evidence>
<dbReference type="Pfam" id="PF03106">
    <property type="entry name" value="WRKY"/>
    <property type="match status" value="1"/>
</dbReference>
<dbReference type="InterPro" id="IPR003657">
    <property type="entry name" value="WRKY_dom"/>
</dbReference>
<evidence type="ECO:0000256" key="5">
    <source>
        <dbReference type="ARBA" id="ARBA00023015"/>
    </source>
</evidence>
<evidence type="ECO:0000256" key="9">
    <source>
        <dbReference type="SAM" id="MobiDB-lite"/>
    </source>
</evidence>
<evidence type="ECO:0000256" key="4">
    <source>
        <dbReference type="ARBA" id="ARBA00022691"/>
    </source>
</evidence>
<feature type="region of interest" description="Disordered" evidence="9">
    <location>
        <begin position="61"/>
        <end position="81"/>
    </location>
</feature>
<name>A0ABD1WG05_9LAMI</name>
<keyword evidence="4" id="KW-0949">S-adenosyl-L-methionine</keyword>
<evidence type="ECO:0000256" key="2">
    <source>
        <dbReference type="ARBA" id="ARBA00010815"/>
    </source>
</evidence>
<dbReference type="GO" id="GO:0003677">
    <property type="term" value="F:DNA binding"/>
    <property type="evidence" value="ECO:0007669"/>
    <property type="project" value="UniProtKB-KW"/>
</dbReference>
<dbReference type="Proteomes" id="UP001604277">
    <property type="component" value="Unassembled WGS sequence"/>
</dbReference>
<evidence type="ECO:0000256" key="8">
    <source>
        <dbReference type="ARBA" id="ARBA00023242"/>
    </source>
</evidence>
<dbReference type="GO" id="GO:0032259">
    <property type="term" value="P:methylation"/>
    <property type="evidence" value="ECO:0007669"/>
    <property type="project" value="UniProtKB-KW"/>
</dbReference>
<proteinExistence type="inferred from homology"/>
<dbReference type="FunFam" id="3.40.50.150:FF:000554">
    <property type="entry name" value="Cation-transporting ATPase"/>
    <property type="match status" value="1"/>
</dbReference>
<protein>
    <submittedName>
        <fullName evidence="11">(S)-coclaurine N-methyltransferase</fullName>
    </submittedName>
</protein>
<accession>A0ABD1WG05</accession>
<dbReference type="EMBL" id="JBFOLJ010000003">
    <property type="protein sequence ID" value="KAL2548623.1"/>
    <property type="molecule type" value="Genomic_DNA"/>
</dbReference>
<organism evidence="11 12">
    <name type="scientific">Forsythia ovata</name>
    <dbReference type="NCBI Taxonomy" id="205694"/>
    <lineage>
        <taxon>Eukaryota</taxon>
        <taxon>Viridiplantae</taxon>
        <taxon>Streptophyta</taxon>
        <taxon>Embryophyta</taxon>
        <taxon>Tracheophyta</taxon>
        <taxon>Spermatophyta</taxon>
        <taxon>Magnoliopsida</taxon>
        <taxon>eudicotyledons</taxon>
        <taxon>Gunneridae</taxon>
        <taxon>Pentapetalae</taxon>
        <taxon>asterids</taxon>
        <taxon>lamiids</taxon>
        <taxon>Lamiales</taxon>
        <taxon>Oleaceae</taxon>
        <taxon>Forsythieae</taxon>
        <taxon>Forsythia</taxon>
    </lineage>
</organism>
<keyword evidence="5" id="KW-0805">Transcription regulation</keyword>
<dbReference type="PROSITE" id="PS50811">
    <property type="entry name" value="WRKY"/>
    <property type="match status" value="1"/>
</dbReference>
<keyword evidence="6" id="KW-0238">DNA-binding</keyword>
<feature type="domain" description="WRKY" evidence="10">
    <location>
        <begin position="99"/>
        <end position="164"/>
    </location>
</feature>
<dbReference type="CDD" id="cd02440">
    <property type="entry name" value="AdoMet_MTases"/>
    <property type="match status" value="1"/>
</dbReference>
<dbReference type="InterPro" id="IPR036576">
    <property type="entry name" value="WRKY_dom_sf"/>
</dbReference>
<keyword evidence="8" id="KW-0539">Nucleus</keyword>
<evidence type="ECO:0000259" key="10">
    <source>
        <dbReference type="PROSITE" id="PS50811"/>
    </source>
</evidence>
<dbReference type="GO" id="GO:0008168">
    <property type="term" value="F:methyltransferase activity"/>
    <property type="evidence" value="ECO:0007669"/>
    <property type="project" value="UniProtKB-KW"/>
</dbReference>